<keyword evidence="1" id="KW-1133">Transmembrane helix</keyword>
<evidence type="ECO:0008006" key="4">
    <source>
        <dbReference type="Google" id="ProtNLM"/>
    </source>
</evidence>
<feature type="transmembrane region" description="Helical" evidence="1">
    <location>
        <begin position="15"/>
        <end position="32"/>
    </location>
</feature>
<organism evidence="2 3">
    <name type="scientific">Klebsiella grimontii</name>
    <dbReference type="NCBI Taxonomy" id="2058152"/>
    <lineage>
        <taxon>Bacteria</taxon>
        <taxon>Pseudomonadati</taxon>
        <taxon>Pseudomonadota</taxon>
        <taxon>Gammaproteobacteria</taxon>
        <taxon>Enterobacterales</taxon>
        <taxon>Enterobacteriaceae</taxon>
        <taxon>Klebsiella/Raoultella group</taxon>
        <taxon>Klebsiella</taxon>
    </lineage>
</organism>
<keyword evidence="1" id="KW-0472">Membrane</keyword>
<proteinExistence type="predicted"/>
<evidence type="ECO:0000313" key="2">
    <source>
        <dbReference type="EMBL" id="QLO55863.1"/>
    </source>
</evidence>
<name>A0ABD7ASC8_9ENTR</name>
<evidence type="ECO:0000313" key="3">
    <source>
        <dbReference type="Proteomes" id="UP000510937"/>
    </source>
</evidence>
<dbReference type="AlphaFoldDB" id="A0ABD7ASC8"/>
<accession>A0ABD7ASC8</accession>
<dbReference type="Proteomes" id="UP000510937">
    <property type="component" value="Plasmid pRHBSTW-00555_4"/>
</dbReference>
<dbReference type="RefSeq" id="WP_181247279.1">
    <property type="nucleotide sequence ID" value="NZ_CP055318.1"/>
</dbReference>
<geneLocation type="plasmid" evidence="3">
    <name>prhbstw-00555_4</name>
</geneLocation>
<dbReference type="EMBL" id="CP055318">
    <property type="protein sequence ID" value="QLO55863.1"/>
    <property type="molecule type" value="Genomic_DNA"/>
</dbReference>
<keyword evidence="1" id="KW-0812">Transmembrane</keyword>
<sequence>MRLKINEDIFLKPPLIFILVCIPGVLLLCIFYKDYLETLPATPEQLSEIAKETPCAGKVLLLALDVNDDNSSEPLTLGYANELASGCKEKEMLMESKKIREGEMNKFREKQLKALNGINK</sequence>
<reference evidence="3" key="1">
    <citation type="submission" date="2020-06" db="EMBL/GenBank/DDBJ databases">
        <title>REHAB project genomes.</title>
        <authorList>
            <person name="Shaw L.P."/>
        </authorList>
    </citation>
    <scope>NUCLEOTIDE SEQUENCE [LARGE SCALE GENOMIC DNA]</scope>
    <source>
        <strain evidence="3">RHBSTW-00555</strain>
        <plasmid evidence="3">prhbstw-00555_4</plasmid>
    </source>
</reference>
<gene>
    <name evidence="2" type="ORF">HV234_30820</name>
</gene>
<evidence type="ECO:0000256" key="1">
    <source>
        <dbReference type="SAM" id="Phobius"/>
    </source>
</evidence>
<keyword evidence="2" id="KW-0614">Plasmid</keyword>
<protein>
    <recommendedName>
        <fullName evidence="4">Flagellar protein FliL</fullName>
    </recommendedName>
</protein>